<evidence type="ECO:0000256" key="1">
    <source>
        <dbReference type="ARBA" id="ARBA00018672"/>
    </source>
</evidence>
<dbReference type="CDD" id="cd00156">
    <property type="entry name" value="REC"/>
    <property type="match status" value="1"/>
</dbReference>
<dbReference type="Pfam" id="PF04397">
    <property type="entry name" value="LytTR"/>
    <property type="match status" value="1"/>
</dbReference>
<feature type="domain" description="Response regulatory" evidence="4">
    <location>
        <begin position="3"/>
        <end position="120"/>
    </location>
</feature>
<evidence type="ECO:0000256" key="3">
    <source>
        <dbReference type="PROSITE-ProRule" id="PRU00169"/>
    </source>
</evidence>
<reference evidence="6" key="2">
    <citation type="journal article" date="2021" name="PeerJ">
        <title>Extensive microbial diversity within the chicken gut microbiome revealed by metagenomics and culture.</title>
        <authorList>
            <person name="Gilroy R."/>
            <person name="Ravi A."/>
            <person name="Getino M."/>
            <person name="Pursley I."/>
            <person name="Horton D.L."/>
            <person name="Alikhan N.F."/>
            <person name="Baker D."/>
            <person name="Gharbi K."/>
            <person name="Hall N."/>
            <person name="Watson M."/>
            <person name="Adriaenssens E.M."/>
            <person name="Foster-Nyarko E."/>
            <person name="Jarju S."/>
            <person name="Secka A."/>
            <person name="Antonio M."/>
            <person name="Oren A."/>
            <person name="Chaudhuri R.R."/>
            <person name="La Ragione R."/>
            <person name="Hildebrand F."/>
            <person name="Pallen M.J."/>
        </authorList>
    </citation>
    <scope>NUCLEOTIDE SEQUENCE</scope>
    <source>
        <strain evidence="6">ChiW25-3613</strain>
    </source>
</reference>
<dbReference type="InterPro" id="IPR011006">
    <property type="entry name" value="CheY-like_superfamily"/>
</dbReference>
<feature type="domain" description="HTH LytTR-type" evidence="5">
    <location>
        <begin position="131"/>
        <end position="230"/>
    </location>
</feature>
<gene>
    <name evidence="6" type="ORF">IAB90_00360</name>
</gene>
<evidence type="ECO:0000259" key="4">
    <source>
        <dbReference type="PROSITE" id="PS50110"/>
    </source>
</evidence>
<dbReference type="EMBL" id="DVHB01000006">
    <property type="protein sequence ID" value="HIR38812.1"/>
    <property type="molecule type" value="Genomic_DNA"/>
</dbReference>
<reference evidence="6" key="1">
    <citation type="submission" date="2020-10" db="EMBL/GenBank/DDBJ databases">
        <authorList>
            <person name="Gilroy R."/>
        </authorList>
    </citation>
    <scope>NUCLEOTIDE SEQUENCE</scope>
    <source>
        <strain evidence="6">ChiW25-3613</strain>
    </source>
</reference>
<dbReference type="SMART" id="SM00448">
    <property type="entry name" value="REC"/>
    <property type="match status" value="1"/>
</dbReference>
<dbReference type="PROSITE" id="PS50110">
    <property type="entry name" value="RESPONSE_REGULATORY"/>
    <property type="match status" value="1"/>
</dbReference>
<dbReference type="InterPro" id="IPR001789">
    <property type="entry name" value="Sig_transdc_resp-reg_receiver"/>
</dbReference>
<dbReference type="InterPro" id="IPR007492">
    <property type="entry name" value="LytTR_DNA-bd_dom"/>
</dbReference>
<dbReference type="Gene3D" id="3.40.50.2300">
    <property type="match status" value="1"/>
</dbReference>
<dbReference type="SMART" id="SM00850">
    <property type="entry name" value="LytTR"/>
    <property type="match status" value="1"/>
</dbReference>
<dbReference type="SUPFAM" id="SSF52172">
    <property type="entry name" value="CheY-like"/>
    <property type="match status" value="1"/>
</dbReference>
<dbReference type="GO" id="GO:0003677">
    <property type="term" value="F:DNA binding"/>
    <property type="evidence" value="ECO:0007669"/>
    <property type="project" value="InterPro"/>
</dbReference>
<sequence length="238" mass="27574">MLKIAVVENEADQAELLRGYISKYSEEKNVKCHVVTYPNGLEFISNYQAGFDAVFMDIKMPLIDGMEAAEKLRKVDKDVILIFVTNMAQLAIRGYKVNAMDFMVKPVTYFDFATEMDKIRAEHDRRATDYIWVKSSGVLRRMDYSEIYYIEIIMHDIYMHTEKDTINFRGSLKNLESQLDARTFSRCNNCYVVNLQYVTGVKDDNVILENGAELHVSRTRKRQFMNDLAAYFSGTGIK</sequence>
<proteinExistence type="predicted"/>
<accession>A0A9D1AE76</accession>
<keyword evidence="3" id="KW-0597">Phosphoprotein</keyword>
<comment type="function">
    <text evidence="2">May play the central regulatory role in sporulation. It may be an element of the effector pathway responsible for the activation of sporulation genes in response to nutritional stress. Spo0A may act in concert with spo0H (a sigma factor) to control the expression of some genes that are critical to the sporulation process.</text>
</comment>
<evidence type="ECO:0000313" key="7">
    <source>
        <dbReference type="Proteomes" id="UP000824179"/>
    </source>
</evidence>
<comment type="caution">
    <text evidence="6">The sequence shown here is derived from an EMBL/GenBank/DDBJ whole genome shotgun (WGS) entry which is preliminary data.</text>
</comment>
<dbReference type="AlphaFoldDB" id="A0A9D1AE76"/>
<name>A0A9D1AE76_9FIRM</name>
<dbReference type="Pfam" id="PF00072">
    <property type="entry name" value="Response_reg"/>
    <property type="match status" value="1"/>
</dbReference>
<dbReference type="InterPro" id="IPR046947">
    <property type="entry name" value="LytR-like"/>
</dbReference>
<dbReference type="Proteomes" id="UP000824179">
    <property type="component" value="Unassembled WGS sequence"/>
</dbReference>
<feature type="modified residue" description="4-aspartylphosphate" evidence="3">
    <location>
        <position position="57"/>
    </location>
</feature>
<dbReference type="PANTHER" id="PTHR37299:SF1">
    <property type="entry name" value="STAGE 0 SPORULATION PROTEIN A HOMOLOG"/>
    <property type="match status" value="1"/>
</dbReference>
<dbReference type="PANTHER" id="PTHR37299">
    <property type="entry name" value="TRANSCRIPTIONAL REGULATOR-RELATED"/>
    <property type="match status" value="1"/>
</dbReference>
<evidence type="ECO:0000259" key="5">
    <source>
        <dbReference type="PROSITE" id="PS50930"/>
    </source>
</evidence>
<protein>
    <recommendedName>
        <fullName evidence="1">Stage 0 sporulation protein A homolog</fullName>
    </recommendedName>
</protein>
<evidence type="ECO:0000256" key="2">
    <source>
        <dbReference type="ARBA" id="ARBA00024867"/>
    </source>
</evidence>
<organism evidence="6 7">
    <name type="scientific">Candidatus Coproplasma stercoripullorum</name>
    <dbReference type="NCBI Taxonomy" id="2840751"/>
    <lineage>
        <taxon>Bacteria</taxon>
        <taxon>Bacillati</taxon>
        <taxon>Bacillota</taxon>
        <taxon>Clostridia</taxon>
        <taxon>Eubacteriales</taxon>
        <taxon>Candidatus Coproplasma</taxon>
    </lineage>
</organism>
<dbReference type="Gene3D" id="2.40.50.1020">
    <property type="entry name" value="LytTr DNA-binding domain"/>
    <property type="match status" value="1"/>
</dbReference>
<evidence type="ECO:0000313" key="6">
    <source>
        <dbReference type="EMBL" id="HIR38812.1"/>
    </source>
</evidence>
<dbReference type="GO" id="GO:0000156">
    <property type="term" value="F:phosphorelay response regulator activity"/>
    <property type="evidence" value="ECO:0007669"/>
    <property type="project" value="InterPro"/>
</dbReference>
<dbReference type="PROSITE" id="PS50930">
    <property type="entry name" value="HTH_LYTTR"/>
    <property type="match status" value="1"/>
</dbReference>